<reference evidence="2" key="1">
    <citation type="journal article" date="2019" name="Int. J. Syst. Evol. Microbiol.">
        <title>The Global Catalogue of Microorganisms (GCM) 10K type strain sequencing project: providing services to taxonomists for standard genome sequencing and annotation.</title>
        <authorList>
            <consortium name="The Broad Institute Genomics Platform"/>
            <consortium name="The Broad Institute Genome Sequencing Center for Infectious Disease"/>
            <person name="Wu L."/>
            <person name="Ma J."/>
        </authorList>
    </citation>
    <scope>NUCLEOTIDE SEQUENCE [LARGE SCALE GENOMIC DNA]</scope>
    <source>
        <strain evidence="2">NBRC 108565</strain>
    </source>
</reference>
<evidence type="ECO:0000313" key="1">
    <source>
        <dbReference type="EMBL" id="BDZ42176.1"/>
    </source>
</evidence>
<accession>A0ABN6XBG3</accession>
<dbReference type="EMBL" id="AP027729">
    <property type="protein sequence ID" value="BDZ42176.1"/>
    <property type="molecule type" value="Genomic_DNA"/>
</dbReference>
<protein>
    <submittedName>
        <fullName evidence="1">Uncharacterized protein</fullName>
    </submittedName>
</protein>
<gene>
    <name evidence="1" type="ORF">GCM10025865_14750</name>
</gene>
<proteinExistence type="predicted"/>
<keyword evidence="2" id="KW-1185">Reference proteome</keyword>
<evidence type="ECO:0000313" key="2">
    <source>
        <dbReference type="Proteomes" id="UP001321475"/>
    </source>
</evidence>
<dbReference type="Proteomes" id="UP001321475">
    <property type="component" value="Chromosome"/>
</dbReference>
<organism evidence="1 2">
    <name type="scientific">Paraoerskovia sediminicola</name>
    <dbReference type="NCBI Taxonomy" id="1138587"/>
    <lineage>
        <taxon>Bacteria</taxon>
        <taxon>Bacillati</taxon>
        <taxon>Actinomycetota</taxon>
        <taxon>Actinomycetes</taxon>
        <taxon>Micrococcales</taxon>
        <taxon>Cellulomonadaceae</taxon>
        <taxon>Paraoerskovia</taxon>
    </lineage>
</organism>
<name>A0ABN6XBG3_9CELL</name>
<sequence>MNPHIRAATTAGTAYGMKIEIRKNDLPYNRPESIANATNNAIPNMIGTCTNNNNATRETPDQNCGSWNAVT</sequence>